<evidence type="ECO:0000259" key="2">
    <source>
        <dbReference type="Pfam" id="PF02464"/>
    </source>
</evidence>
<keyword evidence="5" id="KW-1185">Reference proteome</keyword>
<dbReference type="EMBL" id="JAAGWB010000001">
    <property type="protein sequence ID" value="NEN49338.1"/>
    <property type="molecule type" value="Genomic_DNA"/>
</dbReference>
<dbReference type="SUPFAM" id="SSF142433">
    <property type="entry name" value="CinA-like"/>
    <property type="match status" value="1"/>
</dbReference>
<feature type="domain" description="CinA C-terminal" evidence="2">
    <location>
        <begin position="15"/>
        <end position="162"/>
    </location>
</feature>
<proteinExistence type="predicted"/>
<evidence type="ECO:0000256" key="1">
    <source>
        <dbReference type="SAM" id="MobiDB-lite"/>
    </source>
</evidence>
<evidence type="ECO:0000313" key="3">
    <source>
        <dbReference type="EMBL" id="NEK92571.1"/>
    </source>
</evidence>
<evidence type="ECO:0000313" key="6">
    <source>
        <dbReference type="Proteomes" id="UP000471152"/>
    </source>
</evidence>
<dbReference type="NCBIfam" id="TIGR00199">
    <property type="entry name" value="PncC_domain"/>
    <property type="match status" value="1"/>
</dbReference>
<gene>
    <name evidence="4" type="ORF">G3R41_00065</name>
    <name evidence="3" type="ORF">GCU67_00065</name>
</gene>
<dbReference type="Proteomes" id="UP000471152">
    <property type="component" value="Unassembled WGS sequence"/>
</dbReference>
<dbReference type="AlphaFoldDB" id="A0A6P0H140"/>
<dbReference type="Proteomes" id="UP000468828">
    <property type="component" value="Unassembled WGS sequence"/>
</dbReference>
<feature type="compositionally biased region" description="Low complexity" evidence="1">
    <location>
        <begin position="171"/>
        <end position="182"/>
    </location>
</feature>
<dbReference type="InterPro" id="IPR036653">
    <property type="entry name" value="CinA-like_C"/>
</dbReference>
<dbReference type="RefSeq" id="WP_163608895.1">
    <property type="nucleotide sequence ID" value="NZ_JAAGWB010000001.1"/>
</dbReference>
<feature type="region of interest" description="Disordered" evidence="1">
    <location>
        <begin position="167"/>
        <end position="194"/>
    </location>
</feature>
<organism evidence="4 6">
    <name type="scientific">Modestobacter muralis</name>
    <dbReference type="NCBI Taxonomy" id="1608614"/>
    <lineage>
        <taxon>Bacteria</taxon>
        <taxon>Bacillati</taxon>
        <taxon>Actinomycetota</taxon>
        <taxon>Actinomycetes</taxon>
        <taxon>Geodermatophilales</taxon>
        <taxon>Geodermatophilaceae</taxon>
        <taxon>Modestobacter</taxon>
    </lineage>
</organism>
<accession>A0A6P0H140</accession>
<protein>
    <submittedName>
        <fullName evidence="4">Nicotinamide-nucleotide amidohydrolase family protein</fullName>
    </submittedName>
</protein>
<sequence>MSTAPAPGQLPASVQRVHEALLARRETVAAAESLTAGLFCATLASVPGASATLRGGAVVYATDLKTTLAGVPAELLAAHGPVSEPTAAALAEGIRRRCGATWGIGLTGVAGPDPVDGHAPGRVYLGLSDGLVTVVHELDLPGDRAAVRAAAVETAFRRLLDRLGEHPLPDAAGAGNAQGAQGVTPGADEPDSAR</sequence>
<reference evidence="3 5" key="1">
    <citation type="submission" date="2020-01" db="EMBL/GenBank/DDBJ databases">
        <title>the WGS Modestobacter muralis CPCC 204518.</title>
        <authorList>
            <person name="Jiang Z."/>
        </authorList>
    </citation>
    <scope>NUCLEOTIDE SEQUENCE [LARGE SCALE GENOMIC DNA]</scope>
    <source>
        <strain evidence="3 5">DSM 100205</strain>
    </source>
</reference>
<dbReference type="InterPro" id="IPR008136">
    <property type="entry name" value="CinA_C"/>
</dbReference>
<dbReference type="Gene3D" id="3.90.950.20">
    <property type="entry name" value="CinA-like"/>
    <property type="match status" value="1"/>
</dbReference>
<evidence type="ECO:0000313" key="5">
    <source>
        <dbReference type="Proteomes" id="UP000468828"/>
    </source>
</evidence>
<comment type="caution">
    <text evidence="4">The sequence shown here is derived from an EMBL/GenBank/DDBJ whole genome shotgun (WGS) entry which is preliminary data.</text>
</comment>
<reference evidence="4 6" key="2">
    <citation type="submission" date="2020-02" db="EMBL/GenBank/DDBJ databases">
        <title>The WGS of Modestobacter muralis DSM 100205.</title>
        <authorList>
            <person name="Jiang Z."/>
        </authorList>
    </citation>
    <scope>NUCLEOTIDE SEQUENCE [LARGE SCALE GENOMIC DNA]</scope>
    <source>
        <strain evidence="4 6">DSM 100205</strain>
    </source>
</reference>
<dbReference type="Pfam" id="PF02464">
    <property type="entry name" value="CinA"/>
    <property type="match status" value="1"/>
</dbReference>
<evidence type="ECO:0000313" key="4">
    <source>
        <dbReference type="EMBL" id="NEN49338.1"/>
    </source>
</evidence>
<name>A0A6P0H140_9ACTN</name>
<dbReference type="EMBL" id="JAAGWH010000001">
    <property type="protein sequence ID" value="NEK92571.1"/>
    <property type="molecule type" value="Genomic_DNA"/>
</dbReference>
<keyword evidence="4" id="KW-0378">Hydrolase</keyword>
<dbReference type="GO" id="GO:0016787">
    <property type="term" value="F:hydrolase activity"/>
    <property type="evidence" value="ECO:0007669"/>
    <property type="project" value="UniProtKB-KW"/>
</dbReference>